<evidence type="ECO:0000313" key="3">
    <source>
        <dbReference type="Proteomes" id="UP000515703"/>
    </source>
</evidence>
<dbReference type="SUPFAM" id="SSF52540">
    <property type="entry name" value="P-loop containing nucleoside triphosphate hydrolases"/>
    <property type="match status" value="1"/>
</dbReference>
<proteinExistence type="predicted"/>
<dbReference type="InterPro" id="IPR027417">
    <property type="entry name" value="P-loop_NTPase"/>
</dbReference>
<sequence length="190" mass="22281">MKKPYIIGIAGGSASGKSTLCDKLEKELNQYSLKIFHMDSYFKPEKERPFVAAPVTKKKYVDDNHPETMYLEQLFLDLKKAVNESYDIIIIEGLLALWDEDIYPYLNLKLFVDCRADERIVRRLHRNMEWGLSFDEISQVYLDMVRYRHDEYVEPTKWRADLIINGSSPQDKAVDMILTYIIKEMNVGTN</sequence>
<organism evidence="2 3">
    <name type="scientific">Anaerocolumna chitinilytica</name>
    <dbReference type="NCBI Taxonomy" id="1727145"/>
    <lineage>
        <taxon>Bacteria</taxon>
        <taxon>Bacillati</taxon>
        <taxon>Bacillota</taxon>
        <taxon>Clostridia</taxon>
        <taxon>Lachnospirales</taxon>
        <taxon>Lachnospiraceae</taxon>
        <taxon>Anaerocolumna</taxon>
    </lineage>
</organism>
<feature type="domain" description="Phosphoribulokinase/uridine kinase" evidence="1">
    <location>
        <begin position="69"/>
        <end position="167"/>
    </location>
</feature>
<dbReference type="Pfam" id="PF00485">
    <property type="entry name" value="PRK"/>
    <property type="match status" value="1"/>
</dbReference>
<evidence type="ECO:0000259" key="1">
    <source>
        <dbReference type="Pfam" id="PF00485"/>
    </source>
</evidence>
<dbReference type="PRINTS" id="PR00988">
    <property type="entry name" value="URIDINKINASE"/>
</dbReference>
<dbReference type="Proteomes" id="UP000515703">
    <property type="component" value="Chromosome"/>
</dbReference>
<keyword evidence="3" id="KW-1185">Reference proteome</keyword>
<dbReference type="PANTHER" id="PTHR10285">
    <property type="entry name" value="URIDINE KINASE"/>
    <property type="match status" value="1"/>
</dbReference>
<reference evidence="2 3" key="1">
    <citation type="submission" date="2020-08" db="EMBL/GenBank/DDBJ databases">
        <title>Draft genome sequencing of an Anaerocolumna strain isolated from anoxic soil subjected to BSD treatment.</title>
        <authorList>
            <person name="Uek A."/>
            <person name="Tonouchi A."/>
        </authorList>
    </citation>
    <scope>NUCLEOTIDE SEQUENCE [LARGE SCALE GENOMIC DNA]</scope>
    <source>
        <strain evidence="2 3">CTTW</strain>
    </source>
</reference>
<evidence type="ECO:0000313" key="2">
    <source>
        <dbReference type="EMBL" id="BCJ98683.1"/>
    </source>
</evidence>
<dbReference type="AlphaFoldDB" id="A0A7I8DJP5"/>
<dbReference type="GO" id="GO:0005524">
    <property type="term" value="F:ATP binding"/>
    <property type="evidence" value="ECO:0007669"/>
    <property type="project" value="InterPro"/>
</dbReference>
<name>A0A7I8DJP5_9FIRM</name>
<reference evidence="2 3" key="2">
    <citation type="submission" date="2020-08" db="EMBL/GenBank/DDBJ databases">
        <authorList>
            <person name="Ueki A."/>
            <person name="Tonouchi A."/>
        </authorList>
    </citation>
    <scope>NUCLEOTIDE SEQUENCE [LARGE SCALE GENOMIC DNA]</scope>
    <source>
        <strain evidence="2 3">CTTW</strain>
    </source>
</reference>
<keyword evidence="2" id="KW-0418">Kinase</keyword>
<protein>
    <submittedName>
        <fullName evidence="2">Uridine kinase</fullName>
    </submittedName>
</protein>
<dbReference type="RefSeq" id="WP_185259001.1">
    <property type="nucleotide sequence ID" value="NZ_AP023368.1"/>
</dbReference>
<dbReference type="GO" id="GO:0016301">
    <property type="term" value="F:kinase activity"/>
    <property type="evidence" value="ECO:0007669"/>
    <property type="project" value="UniProtKB-KW"/>
</dbReference>
<gene>
    <name evidence="2" type="primary">udk_1</name>
    <name evidence="2" type="ORF">bsdcttw_17240</name>
</gene>
<keyword evidence="2" id="KW-0808">Transferase</keyword>
<dbReference type="Gene3D" id="3.40.50.300">
    <property type="entry name" value="P-loop containing nucleotide triphosphate hydrolases"/>
    <property type="match status" value="2"/>
</dbReference>
<accession>A0A7I8DJP5</accession>
<dbReference type="KEGG" id="acht:bsdcttw_17240"/>
<dbReference type="InterPro" id="IPR006083">
    <property type="entry name" value="PRK/URK"/>
</dbReference>
<dbReference type="EMBL" id="AP023368">
    <property type="protein sequence ID" value="BCJ98683.1"/>
    <property type="molecule type" value="Genomic_DNA"/>
</dbReference>